<dbReference type="EMBL" id="CP074371">
    <property type="protein sequence ID" value="QVI21478.1"/>
    <property type="molecule type" value="Genomic_DNA"/>
</dbReference>
<reference evidence="1 2" key="1">
    <citation type="submission" date="2021-04" db="EMBL/GenBank/DDBJ databases">
        <title>Nocardia tengchongensis.</title>
        <authorList>
            <person name="Zhuang k."/>
            <person name="Ran Y."/>
            <person name="Li W."/>
        </authorList>
    </citation>
    <scope>NUCLEOTIDE SEQUENCE [LARGE SCALE GENOMIC DNA]</scope>
    <source>
        <strain evidence="1 2">CFH S0057</strain>
    </source>
</reference>
<organism evidence="1 2">
    <name type="scientific">Nocardia tengchongensis</name>
    <dbReference type="NCBI Taxonomy" id="2055889"/>
    <lineage>
        <taxon>Bacteria</taxon>
        <taxon>Bacillati</taxon>
        <taxon>Actinomycetota</taxon>
        <taxon>Actinomycetes</taxon>
        <taxon>Mycobacteriales</taxon>
        <taxon>Nocardiaceae</taxon>
        <taxon>Nocardia</taxon>
    </lineage>
</organism>
<protein>
    <submittedName>
        <fullName evidence="1">Uncharacterized protein</fullName>
    </submittedName>
</protein>
<dbReference type="GeneID" id="300990021"/>
<accession>A0ABX8CNI5</accession>
<keyword evidence="2" id="KW-1185">Reference proteome</keyword>
<proteinExistence type="predicted"/>
<gene>
    <name evidence="1" type="ORF">KHQ06_37000</name>
</gene>
<evidence type="ECO:0000313" key="1">
    <source>
        <dbReference type="EMBL" id="QVI21478.1"/>
    </source>
</evidence>
<sequence length="58" mass="6827">MTELVCIDCWRRDNLTFTQRLDPAYVKPGPKFRCALHRAQYEADIPHPDHTERTDRAA</sequence>
<name>A0ABX8CNI5_9NOCA</name>
<evidence type="ECO:0000313" key="2">
    <source>
        <dbReference type="Proteomes" id="UP000683310"/>
    </source>
</evidence>
<dbReference type="RefSeq" id="WP_213557580.1">
    <property type="nucleotide sequence ID" value="NZ_JBFAJM010000003.1"/>
</dbReference>
<dbReference type="Proteomes" id="UP000683310">
    <property type="component" value="Chromosome"/>
</dbReference>